<feature type="compositionally biased region" description="Basic and acidic residues" evidence="1">
    <location>
        <begin position="247"/>
        <end position="256"/>
    </location>
</feature>
<proteinExistence type="predicted"/>
<keyword evidence="3" id="KW-1185">Reference proteome</keyword>
<gene>
    <name evidence="2" type="ORF">CSUB01_04296</name>
</gene>
<feature type="compositionally biased region" description="Basic and acidic residues" evidence="1">
    <location>
        <begin position="114"/>
        <end position="124"/>
    </location>
</feature>
<reference evidence="3" key="1">
    <citation type="journal article" date="2014" name="Genome Announc.">
        <title>Draft genome sequence of Colletotrichum sublineola, a destructive pathogen of cultivated sorghum.</title>
        <authorList>
            <person name="Baroncelli R."/>
            <person name="Sanz-Martin J.M."/>
            <person name="Rech G.E."/>
            <person name="Sukno S.A."/>
            <person name="Thon M.R."/>
        </authorList>
    </citation>
    <scope>NUCLEOTIDE SEQUENCE [LARGE SCALE GENOMIC DNA]</scope>
    <source>
        <strain evidence="3">TX430BB</strain>
    </source>
</reference>
<evidence type="ECO:0000313" key="3">
    <source>
        <dbReference type="Proteomes" id="UP000027238"/>
    </source>
</evidence>
<organism evidence="2 3">
    <name type="scientific">Colletotrichum sublineola</name>
    <name type="common">Sorghum anthracnose fungus</name>
    <dbReference type="NCBI Taxonomy" id="1173701"/>
    <lineage>
        <taxon>Eukaryota</taxon>
        <taxon>Fungi</taxon>
        <taxon>Dikarya</taxon>
        <taxon>Ascomycota</taxon>
        <taxon>Pezizomycotina</taxon>
        <taxon>Sordariomycetes</taxon>
        <taxon>Hypocreomycetidae</taxon>
        <taxon>Glomerellales</taxon>
        <taxon>Glomerellaceae</taxon>
        <taxon>Colletotrichum</taxon>
        <taxon>Colletotrichum graminicola species complex</taxon>
    </lineage>
</organism>
<dbReference type="eggNOG" id="ENOG502SP80">
    <property type="taxonomic scope" value="Eukaryota"/>
</dbReference>
<feature type="compositionally biased region" description="Acidic residues" evidence="1">
    <location>
        <begin position="157"/>
        <end position="181"/>
    </location>
</feature>
<dbReference type="OrthoDB" id="4148662at2759"/>
<protein>
    <submittedName>
        <fullName evidence="2">Uncharacterized protein</fullName>
    </submittedName>
</protein>
<feature type="compositionally biased region" description="Basic and acidic residues" evidence="1">
    <location>
        <begin position="138"/>
        <end position="149"/>
    </location>
</feature>
<feature type="region of interest" description="Disordered" evidence="1">
    <location>
        <begin position="236"/>
        <end position="266"/>
    </location>
</feature>
<accession>A0A066X691</accession>
<dbReference type="EMBL" id="JMSE01001107">
    <property type="protein sequence ID" value="KDN64658.1"/>
    <property type="molecule type" value="Genomic_DNA"/>
</dbReference>
<feature type="compositionally biased region" description="Basic residues" evidence="1">
    <location>
        <begin position="197"/>
        <end position="213"/>
    </location>
</feature>
<comment type="caution">
    <text evidence="2">The sequence shown here is derived from an EMBL/GenBank/DDBJ whole genome shotgun (WGS) entry which is preliminary data.</text>
</comment>
<dbReference type="HOGENOM" id="CLU_767298_0_0_1"/>
<name>A0A066X691_COLSU</name>
<feature type="region of interest" description="Disordered" evidence="1">
    <location>
        <begin position="108"/>
        <end position="213"/>
    </location>
</feature>
<dbReference type="STRING" id="1173701.A0A066X691"/>
<dbReference type="Proteomes" id="UP000027238">
    <property type="component" value="Unassembled WGS sequence"/>
</dbReference>
<evidence type="ECO:0000313" key="2">
    <source>
        <dbReference type="EMBL" id="KDN64658.1"/>
    </source>
</evidence>
<evidence type="ECO:0000256" key="1">
    <source>
        <dbReference type="SAM" id="MobiDB-lite"/>
    </source>
</evidence>
<dbReference type="AlphaFoldDB" id="A0A066X691"/>
<sequence>MSAPNPFIANGTCFHGPGKAVDEWFPCGNAVLGDKSCCQGGDMCLSSRACYNGRFGITYLAGCSDPESTVGRPGVLQRHVRRMGCMRAVGAADDAHVGRRVLVPTDVPHRCLHRRGDAPQRRPATDGAGRQRHMAARLRSDADAAERRGPANGHLDDNDDNDDDHDPDAADDDNDDYDDTGIELTAASDGHRDDTRRRKRRADHGRLGRHRHRSRLRMHFPILRHHLPVLGPEAVEEAGQSAGGAGTRRDEGDGRPRPLGVEDGLAQVEREDGADGRAGFDRGAAQVGAGQHAGLNNRQTFSAGKNYGGVEVDDLLVVCERLRAQVWDRPPSAPFVHLVSDPINASAGTRKTLLQLFWIIQ</sequence>